<dbReference type="VEuPathDB" id="FungiDB:H257_05386"/>
<proteinExistence type="predicted"/>
<dbReference type="Proteomes" id="UP000469452">
    <property type="component" value="Unassembled WGS sequence"/>
</dbReference>
<dbReference type="EMBL" id="VJMI01008705">
    <property type="protein sequence ID" value="KAF0760628.1"/>
    <property type="molecule type" value="Genomic_DNA"/>
</dbReference>
<sequence>MHFGWDVFAGGAHCWMQYMPSQYLDMHRFEPKLHMCRPSGQRSELIYSGNGSTDTAYQVVLGEMELVVFDPLTAKQRSRVLDFLRRMGYLPGTRADLVDKYLHNLKYDGLPTLSQICWVLMYWRHSKFGYKSSVVQVRAGEYAHVHKGRLHLWRSVGGAYPMLVYITWEWTFQGVTPQGIHDSAKVHMYYLSYSYY</sequence>
<name>A0A6A5ACV7_APHAT</name>
<accession>A0A6A5ACV7</accession>
<evidence type="ECO:0000313" key="2">
    <source>
        <dbReference type="Proteomes" id="UP000469452"/>
    </source>
</evidence>
<dbReference type="AlphaFoldDB" id="A0A6A5ACV7"/>
<organism evidence="1 2">
    <name type="scientific">Aphanomyces astaci</name>
    <name type="common">Crayfish plague agent</name>
    <dbReference type="NCBI Taxonomy" id="112090"/>
    <lineage>
        <taxon>Eukaryota</taxon>
        <taxon>Sar</taxon>
        <taxon>Stramenopiles</taxon>
        <taxon>Oomycota</taxon>
        <taxon>Saprolegniomycetes</taxon>
        <taxon>Saprolegniales</taxon>
        <taxon>Verrucalvaceae</taxon>
        <taxon>Aphanomyces</taxon>
    </lineage>
</organism>
<protein>
    <submittedName>
        <fullName evidence="1">Uncharacterized protein</fullName>
    </submittedName>
</protein>
<reference evidence="1 2" key="1">
    <citation type="submission" date="2019-06" db="EMBL/GenBank/DDBJ databases">
        <title>Genomics analysis of Aphanomyces spp. identifies a new class of oomycete effector associated with host adaptation.</title>
        <authorList>
            <person name="Gaulin E."/>
        </authorList>
    </citation>
    <scope>NUCLEOTIDE SEQUENCE [LARGE SCALE GENOMIC DNA]</scope>
    <source>
        <strain evidence="1 2">E</strain>
    </source>
</reference>
<comment type="caution">
    <text evidence="1">The sequence shown here is derived from an EMBL/GenBank/DDBJ whole genome shotgun (WGS) entry which is preliminary data.</text>
</comment>
<evidence type="ECO:0000313" key="1">
    <source>
        <dbReference type="EMBL" id="KAF0760628.1"/>
    </source>
</evidence>
<gene>
    <name evidence="1" type="ORF">AaE_003529</name>
</gene>